<sequence length="237" mass="25434">MATFTLIHGAWHGAWCWDFVVPLLRDRGHRVTRPTLTGLGEKAHLLSSDITLQTFTDDLVEHLEDLDLTETVLVGHSFGGNAITGAAAAVPGRIRELVYLDAMIAQSGVAPFATLNQDAWGQRKQAAMDSSGGLSMPCPPGESFGLSDPKQIGWVEGQLTAHPLRTYETSLLYDGPPGNGLPARYIVASNPPYPALAAHLNKARELGWPIQEIASGHDCMVSDPDMLADLLCKGLVS</sequence>
<dbReference type="GO" id="GO:0009694">
    <property type="term" value="P:jasmonic acid metabolic process"/>
    <property type="evidence" value="ECO:0007669"/>
    <property type="project" value="TreeGrafter"/>
</dbReference>
<dbReference type="InterPro" id="IPR000073">
    <property type="entry name" value="AB_hydrolase_1"/>
</dbReference>
<dbReference type="SUPFAM" id="SSF53474">
    <property type="entry name" value="alpha/beta-Hydrolases"/>
    <property type="match status" value="1"/>
</dbReference>
<organism evidence="2 3">
    <name type="scientific">Pacificispira spongiicola</name>
    <dbReference type="NCBI Taxonomy" id="2729598"/>
    <lineage>
        <taxon>Bacteria</taxon>
        <taxon>Pseudomonadati</taxon>
        <taxon>Pseudomonadota</taxon>
        <taxon>Alphaproteobacteria</taxon>
        <taxon>Rhodospirillales</taxon>
        <taxon>Rhodospirillaceae</taxon>
        <taxon>Pacificispira</taxon>
    </lineage>
</organism>
<evidence type="ECO:0000259" key="1">
    <source>
        <dbReference type="Pfam" id="PF12697"/>
    </source>
</evidence>
<dbReference type="InterPro" id="IPR045889">
    <property type="entry name" value="MES/HNL"/>
</dbReference>
<dbReference type="PANTHER" id="PTHR10992">
    <property type="entry name" value="METHYLESTERASE FAMILY MEMBER"/>
    <property type="match status" value="1"/>
</dbReference>
<reference evidence="2 3" key="1">
    <citation type="submission" date="2020-04" db="EMBL/GenBank/DDBJ databases">
        <title>Rhodospirillaceae bacterium KN72 isolated from deep sea.</title>
        <authorList>
            <person name="Zhang D.-C."/>
        </authorList>
    </citation>
    <scope>NUCLEOTIDE SEQUENCE [LARGE SCALE GENOMIC DNA]</scope>
    <source>
        <strain evidence="2 3">KN72</strain>
    </source>
</reference>
<comment type="caution">
    <text evidence="2">The sequence shown here is derived from an EMBL/GenBank/DDBJ whole genome shotgun (WGS) entry which is preliminary data.</text>
</comment>
<protein>
    <submittedName>
        <fullName evidence="2">Alpha/beta hydrolase</fullName>
    </submittedName>
</protein>
<dbReference type="GO" id="GO:0080031">
    <property type="term" value="F:methyl salicylate esterase activity"/>
    <property type="evidence" value="ECO:0007669"/>
    <property type="project" value="TreeGrafter"/>
</dbReference>
<dbReference type="GO" id="GO:0009696">
    <property type="term" value="P:salicylic acid metabolic process"/>
    <property type="evidence" value="ECO:0007669"/>
    <property type="project" value="TreeGrafter"/>
</dbReference>
<dbReference type="GO" id="GO:0080030">
    <property type="term" value="F:methyl indole-3-acetate esterase activity"/>
    <property type="evidence" value="ECO:0007669"/>
    <property type="project" value="TreeGrafter"/>
</dbReference>
<evidence type="ECO:0000313" key="3">
    <source>
        <dbReference type="Proteomes" id="UP000539372"/>
    </source>
</evidence>
<accession>A0A7Y0HFZ4</accession>
<evidence type="ECO:0000313" key="2">
    <source>
        <dbReference type="EMBL" id="NMM43809.1"/>
    </source>
</evidence>
<dbReference type="GO" id="GO:0080032">
    <property type="term" value="F:methyl jasmonate esterase activity"/>
    <property type="evidence" value="ECO:0007669"/>
    <property type="project" value="TreeGrafter"/>
</dbReference>
<dbReference type="EMBL" id="JABBNT010000001">
    <property type="protein sequence ID" value="NMM43809.1"/>
    <property type="molecule type" value="Genomic_DNA"/>
</dbReference>
<dbReference type="Proteomes" id="UP000539372">
    <property type="component" value="Unassembled WGS sequence"/>
</dbReference>
<dbReference type="InterPro" id="IPR029058">
    <property type="entry name" value="AB_hydrolase_fold"/>
</dbReference>
<name>A0A7Y0HFZ4_9PROT</name>
<feature type="domain" description="AB hydrolase-1" evidence="1">
    <location>
        <begin position="6"/>
        <end position="229"/>
    </location>
</feature>
<dbReference type="PANTHER" id="PTHR10992:SF1032">
    <property type="entry name" value="METHYLESTERASE 17"/>
    <property type="match status" value="1"/>
</dbReference>
<dbReference type="AlphaFoldDB" id="A0A7Y0HFZ4"/>
<gene>
    <name evidence="2" type="ORF">HH303_04930</name>
</gene>
<dbReference type="Gene3D" id="3.40.50.1820">
    <property type="entry name" value="alpha/beta hydrolase"/>
    <property type="match status" value="1"/>
</dbReference>
<dbReference type="RefSeq" id="WP_169624053.1">
    <property type="nucleotide sequence ID" value="NZ_JABBNT010000001.1"/>
</dbReference>
<keyword evidence="2" id="KW-0378">Hydrolase</keyword>
<dbReference type="Pfam" id="PF12697">
    <property type="entry name" value="Abhydrolase_6"/>
    <property type="match status" value="1"/>
</dbReference>
<proteinExistence type="predicted"/>
<keyword evidence="3" id="KW-1185">Reference proteome</keyword>